<dbReference type="GO" id="GO:0004190">
    <property type="term" value="F:aspartic-type endopeptidase activity"/>
    <property type="evidence" value="ECO:0007669"/>
    <property type="project" value="InterPro"/>
</dbReference>
<name>A0A9X1VVA0_9BURK</name>
<dbReference type="PANTHER" id="PTHR30487:SF0">
    <property type="entry name" value="PREPILIN LEADER PEPTIDASE_N-METHYLTRANSFERASE-RELATED"/>
    <property type="match status" value="1"/>
</dbReference>
<protein>
    <submittedName>
        <fullName evidence="4">A24 family peptidase</fullName>
    </submittedName>
</protein>
<comment type="similarity">
    <text evidence="1">Belongs to the peptidase A24 family.</text>
</comment>
<dbReference type="AlphaFoldDB" id="A0A9X1VVA0"/>
<evidence type="ECO:0000313" key="4">
    <source>
        <dbReference type="EMBL" id="MCJ0763915.1"/>
    </source>
</evidence>
<proteinExistence type="inferred from homology"/>
<organism evidence="4 5">
    <name type="scientific">Variovorax terrae</name>
    <dbReference type="NCBI Taxonomy" id="2923278"/>
    <lineage>
        <taxon>Bacteria</taxon>
        <taxon>Pseudomonadati</taxon>
        <taxon>Pseudomonadota</taxon>
        <taxon>Betaproteobacteria</taxon>
        <taxon>Burkholderiales</taxon>
        <taxon>Comamonadaceae</taxon>
        <taxon>Variovorax</taxon>
    </lineage>
</organism>
<keyword evidence="5" id="KW-1185">Reference proteome</keyword>
<reference evidence="4" key="1">
    <citation type="submission" date="2022-03" db="EMBL/GenBank/DDBJ databases">
        <authorList>
            <person name="Woo C.Y."/>
        </authorList>
    </citation>
    <scope>NUCLEOTIDE SEQUENCE</scope>
    <source>
        <strain evidence="4">CYS-02</strain>
    </source>
</reference>
<dbReference type="GO" id="GO:0005886">
    <property type="term" value="C:plasma membrane"/>
    <property type="evidence" value="ECO:0007669"/>
    <property type="project" value="TreeGrafter"/>
</dbReference>
<dbReference type="GO" id="GO:0006465">
    <property type="term" value="P:signal peptide processing"/>
    <property type="evidence" value="ECO:0007669"/>
    <property type="project" value="TreeGrafter"/>
</dbReference>
<evidence type="ECO:0000256" key="1">
    <source>
        <dbReference type="ARBA" id="ARBA00005801"/>
    </source>
</evidence>
<dbReference type="InterPro" id="IPR050882">
    <property type="entry name" value="Prepilin_peptidase/N-MTase"/>
</dbReference>
<dbReference type="Proteomes" id="UP001139447">
    <property type="component" value="Unassembled WGS sequence"/>
</dbReference>
<dbReference type="Pfam" id="PF01478">
    <property type="entry name" value="Peptidase_A24"/>
    <property type="match status" value="1"/>
</dbReference>
<feature type="transmembrane region" description="Helical" evidence="2">
    <location>
        <begin position="56"/>
        <end position="77"/>
    </location>
</feature>
<dbReference type="RefSeq" id="WP_243307384.1">
    <property type="nucleotide sequence ID" value="NZ_JALGBI010000001.1"/>
</dbReference>
<comment type="caution">
    <text evidence="4">The sequence shown here is derived from an EMBL/GenBank/DDBJ whole genome shotgun (WGS) entry which is preliminary data.</text>
</comment>
<feature type="domain" description="Prepilin type IV endopeptidase peptidase" evidence="3">
    <location>
        <begin position="8"/>
        <end position="111"/>
    </location>
</feature>
<feature type="transmembrane region" description="Helical" evidence="2">
    <location>
        <begin position="30"/>
        <end position="49"/>
    </location>
</feature>
<gene>
    <name evidence="4" type="ORF">MMF98_11935</name>
</gene>
<dbReference type="PANTHER" id="PTHR30487">
    <property type="entry name" value="TYPE 4 PREPILIN-LIKE PROTEINS LEADER PEPTIDE-PROCESSING ENZYME"/>
    <property type="match status" value="1"/>
</dbReference>
<feature type="transmembrane region" description="Helical" evidence="2">
    <location>
        <begin position="97"/>
        <end position="117"/>
    </location>
</feature>
<accession>A0A9X1VVA0</accession>
<keyword evidence="2" id="KW-0812">Transmembrane</keyword>
<keyword evidence="2" id="KW-1133">Transmembrane helix</keyword>
<feature type="transmembrane region" description="Helical" evidence="2">
    <location>
        <begin position="162"/>
        <end position="179"/>
    </location>
</feature>
<evidence type="ECO:0000313" key="5">
    <source>
        <dbReference type="Proteomes" id="UP001139447"/>
    </source>
</evidence>
<dbReference type="Gene3D" id="1.20.120.1220">
    <property type="match status" value="1"/>
</dbReference>
<dbReference type="EMBL" id="JALGBI010000001">
    <property type="protein sequence ID" value="MCJ0763915.1"/>
    <property type="molecule type" value="Genomic_DNA"/>
</dbReference>
<dbReference type="InterPro" id="IPR000045">
    <property type="entry name" value="Prepilin_IV_endopep_pep"/>
</dbReference>
<evidence type="ECO:0000259" key="3">
    <source>
        <dbReference type="Pfam" id="PF01478"/>
    </source>
</evidence>
<sequence>MGFGSSHLLLAWLLMAIVWDCRMRRVPNGLVLSGAACAMLALAVGGSPFHITFLQALLGGAVGFAVLLPFYATGVMGAGDVKFACVAGLWFGWQPLLPIWVLGSLLAGMHALVWLAVHRWKWGGAMSIAFPGARSRADAADEPHAEGHPPGGFLTRSRQRQIPYAAYLAIAALAIMAVGP</sequence>
<keyword evidence="2" id="KW-0472">Membrane</keyword>
<evidence type="ECO:0000256" key="2">
    <source>
        <dbReference type="SAM" id="Phobius"/>
    </source>
</evidence>